<dbReference type="GO" id="GO:0015421">
    <property type="term" value="F:ABC-type oligopeptide transporter activity"/>
    <property type="evidence" value="ECO:0007669"/>
    <property type="project" value="TreeGrafter"/>
</dbReference>
<accession>A0AB39QCK5</accession>
<organism evidence="13">
    <name type="scientific">Streptomyces sp. R28</name>
    <dbReference type="NCBI Taxonomy" id="3238628"/>
    <lineage>
        <taxon>Bacteria</taxon>
        <taxon>Bacillati</taxon>
        <taxon>Actinomycetota</taxon>
        <taxon>Actinomycetes</taxon>
        <taxon>Kitasatosporales</taxon>
        <taxon>Streptomycetaceae</taxon>
        <taxon>Streptomyces</taxon>
    </lineage>
</organism>
<keyword evidence="7 13" id="KW-0067">ATP-binding</keyword>
<evidence type="ECO:0000256" key="2">
    <source>
        <dbReference type="ARBA" id="ARBA00022448"/>
    </source>
</evidence>
<keyword evidence="9 10" id="KW-0472">Membrane</keyword>
<feature type="transmembrane region" description="Helical" evidence="10">
    <location>
        <begin position="75"/>
        <end position="93"/>
    </location>
</feature>
<dbReference type="PANTHER" id="PTHR43394">
    <property type="entry name" value="ATP-DEPENDENT PERMEASE MDL1, MITOCHONDRIAL"/>
    <property type="match status" value="1"/>
</dbReference>
<dbReference type="InterPro" id="IPR036640">
    <property type="entry name" value="ABC1_TM_sf"/>
</dbReference>
<gene>
    <name evidence="13" type="ORF">AB5J49_46815</name>
</gene>
<dbReference type="PANTHER" id="PTHR43394:SF1">
    <property type="entry name" value="ATP-BINDING CASSETTE SUB-FAMILY B MEMBER 10, MITOCHONDRIAL"/>
    <property type="match status" value="1"/>
</dbReference>
<feature type="transmembrane region" description="Helical" evidence="10">
    <location>
        <begin position="174"/>
        <end position="194"/>
    </location>
</feature>
<keyword evidence="2" id="KW-0813">Transport</keyword>
<keyword evidence="8 10" id="KW-1133">Transmembrane helix</keyword>
<evidence type="ECO:0000256" key="1">
    <source>
        <dbReference type="ARBA" id="ARBA00004651"/>
    </source>
</evidence>
<feature type="transmembrane region" description="Helical" evidence="10">
    <location>
        <begin position="34"/>
        <end position="55"/>
    </location>
</feature>
<keyword evidence="3" id="KW-1003">Cell membrane</keyword>
<name>A0AB39QCK5_9ACTN</name>
<dbReference type="PROSITE" id="PS50893">
    <property type="entry name" value="ABC_TRANSPORTER_2"/>
    <property type="match status" value="1"/>
</dbReference>
<proteinExistence type="predicted"/>
<dbReference type="AlphaFoldDB" id="A0AB39QCK5"/>
<dbReference type="CDD" id="cd07346">
    <property type="entry name" value="ABC_6TM_exporters"/>
    <property type="match status" value="1"/>
</dbReference>
<evidence type="ECO:0000259" key="12">
    <source>
        <dbReference type="PROSITE" id="PS50929"/>
    </source>
</evidence>
<reference evidence="13" key="1">
    <citation type="submission" date="2024-07" db="EMBL/GenBank/DDBJ databases">
        <authorList>
            <person name="Yu S.T."/>
        </authorList>
    </citation>
    <scope>NUCLEOTIDE SEQUENCE</scope>
    <source>
        <strain evidence="13">R28</strain>
    </source>
</reference>
<dbReference type="RefSeq" id="WP_369174950.1">
    <property type="nucleotide sequence ID" value="NZ_CP163439.1"/>
</dbReference>
<dbReference type="GO" id="GO:0005886">
    <property type="term" value="C:plasma membrane"/>
    <property type="evidence" value="ECO:0007669"/>
    <property type="project" value="UniProtKB-SubCell"/>
</dbReference>
<dbReference type="SMART" id="SM00382">
    <property type="entry name" value="AAA"/>
    <property type="match status" value="1"/>
</dbReference>
<dbReference type="GO" id="GO:0016887">
    <property type="term" value="F:ATP hydrolysis activity"/>
    <property type="evidence" value="ECO:0007669"/>
    <property type="project" value="InterPro"/>
</dbReference>
<feature type="domain" description="ABC transmembrane type-1" evidence="12">
    <location>
        <begin position="36"/>
        <end position="318"/>
    </location>
</feature>
<dbReference type="InterPro" id="IPR011527">
    <property type="entry name" value="ABC1_TM_dom"/>
</dbReference>
<dbReference type="Pfam" id="PF00005">
    <property type="entry name" value="ABC_tran"/>
    <property type="match status" value="1"/>
</dbReference>
<evidence type="ECO:0000256" key="9">
    <source>
        <dbReference type="ARBA" id="ARBA00023136"/>
    </source>
</evidence>
<keyword evidence="4" id="KW-0997">Cell inner membrane</keyword>
<dbReference type="FunFam" id="3.40.50.300:FF:001001">
    <property type="entry name" value="Multidrug ABC transporter ATP-binding protein"/>
    <property type="match status" value="1"/>
</dbReference>
<evidence type="ECO:0000313" key="13">
    <source>
        <dbReference type="EMBL" id="XDQ40244.1"/>
    </source>
</evidence>
<dbReference type="InterPro" id="IPR027417">
    <property type="entry name" value="P-loop_NTPase"/>
</dbReference>
<comment type="subcellular location">
    <subcellularLocation>
        <location evidence="1">Cell membrane</location>
        <topology evidence="1">Multi-pass membrane protein</topology>
    </subcellularLocation>
</comment>
<evidence type="ECO:0000256" key="10">
    <source>
        <dbReference type="SAM" id="Phobius"/>
    </source>
</evidence>
<dbReference type="Pfam" id="PF00664">
    <property type="entry name" value="ABC_membrane"/>
    <property type="match status" value="1"/>
</dbReference>
<evidence type="ECO:0000256" key="6">
    <source>
        <dbReference type="ARBA" id="ARBA00022741"/>
    </source>
</evidence>
<dbReference type="GO" id="GO:0005524">
    <property type="term" value="F:ATP binding"/>
    <property type="evidence" value="ECO:0007669"/>
    <property type="project" value="UniProtKB-KW"/>
</dbReference>
<sequence>MNHAATSTDREPLIAGRPRILRAAAELVRQDRTAFVAMVLLNALAVGAGLVGPWLLGRIIDEVRGGAGVGTVDRLAALILAASLAQLLLVRYARRVGYRFGERTLARVRERFVERILALPVPVVERVGTGDLAVRGTADIGAVGTAMRDAGPDVFIALIQVPLILGVVFLASPLLGVCGVVGFAGIAVAVRWYLRRAHPAYLAEGEANSALAEQLSGAAAGARTIEAFGLEQQQIAHCLERIDTCYRTRMRTLHLRSVLFPAVDVSYVIPVVGVLLVGGVLYEHDMVSLGALTASVLWLRQLSQPLDTLLQWLELLQRSEASFARVEGIGVLLDAQGQTAPTAPGAEPVDDRIELTRVRYSYDGAHDVVRDVDLTVRPGERLVLVGPSGAGKSTLSRLLAGIDVPDSGSVRVGGVSLSALPPELLRRQVVLVTQEQHVFIGTLRDNLSMAAPTATDAELAEALAAVGCDWAAQLPDGLDTELGDGGHHLDGAQAQQLSLARVLLAGPHTLILDEATALLDPRSARRTERTLAAVLDGRTVIAVAHRLHTAQDADRVAVMEDGRLTELGSHDELVAAGGAYAGLWNSWHGRSAGVSSS</sequence>
<dbReference type="PROSITE" id="PS50929">
    <property type="entry name" value="ABC_TM1F"/>
    <property type="match status" value="1"/>
</dbReference>
<dbReference type="SUPFAM" id="SSF52540">
    <property type="entry name" value="P-loop containing nucleoside triphosphate hydrolases"/>
    <property type="match status" value="1"/>
</dbReference>
<evidence type="ECO:0000256" key="3">
    <source>
        <dbReference type="ARBA" id="ARBA00022475"/>
    </source>
</evidence>
<dbReference type="InterPro" id="IPR003439">
    <property type="entry name" value="ABC_transporter-like_ATP-bd"/>
</dbReference>
<dbReference type="InterPro" id="IPR003593">
    <property type="entry name" value="AAA+_ATPase"/>
</dbReference>
<feature type="transmembrane region" description="Helical" evidence="10">
    <location>
        <begin position="258"/>
        <end position="282"/>
    </location>
</feature>
<evidence type="ECO:0000256" key="8">
    <source>
        <dbReference type="ARBA" id="ARBA00022989"/>
    </source>
</evidence>
<evidence type="ECO:0000259" key="11">
    <source>
        <dbReference type="PROSITE" id="PS50893"/>
    </source>
</evidence>
<dbReference type="Gene3D" id="3.40.50.300">
    <property type="entry name" value="P-loop containing nucleotide triphosphate hydrolases"/>
    <property type="match status" value="1"/>
</dbReference>
<keyword evidence="6" id="KW-0547">Nucleotide-binding</keyword>
<evidence type="ECO:0000256" key="7">
    <source>
        <dbReference type="ARBA" id="ARBA00022840"/>
    </source>
</evidence>
<evidence type="ECO:0000256" key="4">
    <source>
        <dbReference type="ARBA" id="ARBA00022519"/>
    </source>
</evidence>
<dbReference type="Gene3D" id="1.20.1560.10">
    <property type="entry name" value="ABC transporter type 1, transmembrane domain"/>
    <property type="match status" value="1"/>
</dbReference>
<dbReference type="SUPFAM" id="SSF90123">
    <property type="entry name" value="ABC transporter transmembrane region"/>
    <property type="match status" value="1"/>
</dbReference>
<evidence type="ECO:0000256" key="5">
    <source>
        <dbReference type="ARBA" id="ARBA00022692"/>
    </source>
</evidence>
<protein>
    <submittedName>
        <fullName evidence="13">ABC transporter ATP-binding protein</fullName>
    </submittedName>
</protein>
<dbReference type="InterPro" id="IPR039421">
    <property type="entry name" value="Type_1_exporter"/>
</dbReference>
<feature type="transmembrane region" description="Helical" evidence="10">
    <location>
        <begin position="150"/>
        <end position="168"/>
    </location>
</feature>
<dbReference type="EMBL" id="CP163439">
    <property type="protein sequence ID" value="XDQ40244.1"/>
    <property type="molecule type" value="Genomic_DNA"/>
</dbReference>
<keyword evidence="5 10" id="KW-0812">Transmembrane</keyword>
<feature type="domain" description="ABC transporter" evidence="11">
    <location>
        <begin position="353"/>
        <end position="586"/>
    </location>
</feature>